<feature type="transmembrane region" description="Helical" evidence="6">
    <location>
        <begin position="161"/>
        <end position="182"/>
    </location>
</feature>
<feature type="transmembrane region" description="Helical" evidence="6">
    <location>
        <begin position="395"/>
        <end position="418"/>
    </location>
</feature>
<name>W6JWN8_9MICO</name>
<dbReference type="InterPro" id="IPR036259">
    <property type="entry name" value="MFS_trans_sf"/>
</dbReference>
<feature type="transmembrane region" description="Helical" evidence="6">
    <location>
        <begin position="25"/>
        <end position="45"/>
    </location>
</feature>
<feature type="transmembrane region" description="Helical" evidence="6">
    <location>
        <begin position="313"/>
        <end position="330"/>
    </location>
</feature>
<evidence type="ECO:0000256" key="3">
    <source>
        <dbReference type="ARBA" id="ARBA00022692"/>
    </source>
</evidence>
<gene>
    <name evidence="8" type="ORF">BN11_360006</name>
</gene>
<evidence type="ECO:0000256" key="5">
    <source>
        <dbReference type="ARBA" id="ARBA00023136"/>
    </source>
</evidence>
<comment type="caution">
    <text evidence="8">The sequence shown here is derived from an EMBL/GenBank/DDBJ whole genome shotgun (WGS) entry which is preliminary data.</text>
</comment>
<dbReference type="InterPro" id="IPR011701">
    <property type="entry name" value="MFS"/>
</dbReference>
<evidence type="ECO:0000256" key="6">
    <source>
        <dbReference type="SAM" id="Phobius"/>
    </source>
</evidence>
<dbReference type="RefSeq" id="WP_083433502.1">
    <property type="nucleotide sequence ID" value="NZ_HG764815.1"/>
</dbReference>
<feature type="transmembrane region" description="Helical" evidence="6">
    <location>
        <begin position="194"/>
        <end position="218"/>
    </location>
</feature>
<feature type="transmembrane region" description="Helical" evidence="6">
    <location>
        <begin position="430"/>
        <end position="448"/>
    </location>
</feature>
<proteinExistence type="predicted"/>
<feature type="transmembrane region" description="Helical" evidence="6">
    <location>
        <begin position="65"/>
        <end position="81"/>
    </location>
</feature>
<dbReference type="STRING" id="1193182.BN11_360006"/>
<evidence type="ECO:0000256" key="4">
    <source>
        <dbReference type="ARBA" id="ARBA00022989"/>
    </source>
</evidence>
<dbReference type="EMBL" id="CAJA01000290">
    <property type="protein sequence ID" value="CCH73978.1"/>
    <property type="molecule type" value="Genomic_DNA"/>
</dbReference>
<accession>W6JWN8</accession>
<dbReference type="Proteomes" id="UP000035763">
    <property type="component" value="Unassembled WGS sequence"/>
</dbReference>
<evidence type="ECO:0000313" key="8">
    <source>
        <dbReference type="EMBL" id="CCH73978.1"/>
    </source>
</evidence>
<feature type="transmembrane region" description="Helical" evidence="6">
    <location>
        <begin position="102"/>
        <end position="133"/>
    </location>
</feature>
<feature type="transmembrane region" description="Helical" evidence="6">
    <location>
        <begin position="337"/>
        <end position="356"/>
    </location>
</feature>
<dbReference type="SUPFAM" id="SSF103473">
    <property type="entry name" value="MFS general substrate transporter"/>
    <property type="match status" value="1"/>
</dbReference>
<dbReference type="Gene3D" id="1.20.1250.20">
    <property type="entry name" value="MFS general substrate transporter like domains"/>
    <property type="match status" value="1"/>
</dbReference>
<dbReference type="PANTHER" id="PTHR19432">
    <property type="entry name" value="SUGAR TRANSPORTER"/>
    <property type="match status" value="1"/>
</dbReference>
<keyword evidence="3 6" id="KW-0812">Transmembrane</keyword>
<dbReference type="PANTHER" id="PTHR19432:SF35">
    <property type="entry name" value="SOLUTE CARRIER FAMILY 45 MEMBER 3 ISOFORM X1"/>
    <property type="match status" value="1"/>
</dbReference>
<evidence type="ECO:0000313" key="9">
    <source>
        <dbReference type="Proteomes" id="UP000035763"/>
    </source>
</evidence>
<dbReference type="OrthoDB" id="7584869at2"/>
<keyword evidence="5 6" id="KW-0472">Membrane</keyword>
<feature type="transmembrane region" description="Helical" evidence="6">
    <location>
        <begin position="362"/>
        <end position="383"/>
    </location>
</feature>
<dbReference type="Pfam" id="PF07690">
    <property type="entry name" value="MFS_1"/>
    <property type="match status" value="1"/>
</dbReference>
<evidence type="ECO:0000259" key="7">
    <source>
        <dbReference type="PROSITE" id="PS50850"/>
    </source>
</evidence>
<keyword evidence="9" id="KW-1185">Reference proteome</keyword>
<protein>
    <submittedName>
        <fullName evidence="8">Putative major facilitator superfamily transporter</fullName>
    </submittedName>
</protein>
<dbReference type="AlphaFoldDB" id="W6JWN8"/>
<evidence type="ECO:0000256" key="2">
    <source>
        <dbReference type="ARBA" id="ARBA00022448"/>
    </source>
</evidence>
<keyword evidence="4 6" id="KW-1133">Transmembrane helix</keyword>
<evidence type="ECO:0000256" key="1">
    <source>
        <dbReference type="ARBA" id="ARBA00004651"/>
    </source>
</evidence>
<feature type="domain" description="Major facilitator superfamily (MFS) profile" evidence="7">
    <location>
        <begin position="30"/>
        <end position="453"/>
    </location>
</feature>
<dbReference type="PROSITE" id="PS50850">
    <property type="entry name" value="MFS"/>
    <property type="match status" value="1"/>
</dbReference>
<comment type="subcellular location">
    <subcellularLocation>
        <location evidence="1">Cell membrane</location>
        <topology evidence="1">Multi-pass membrane protein</topology>
    </subcellularLocation>
</comment>
<dbReference type="GO" id="GO:0005886">
    <property type="term" value="C:plasma membrane"/>
    <property type="evidence" value="ECO:0007669"/>
    <property type="project" value="UniProtKB-SubCell"/>
</dbReference>
<dbReference type="GO" id="GO:0022857">
    <property type="term" value="F:transmembrane transporter activity"/>
    <property type="evidence" value="ECO:0007669"/>
    <property type="project" value="InterPro"/>
</dbReference>
<organism evidence="8 9">
    <name type="scientific">Nostocoides australiense Ben110</name>
    <dbReference type="NCBI Taxonomy" id="1193182"/>
    <lineage>
        <taxon>Bacteria</taxon>
        <taxon>Bacillati</taxon>
        <taxon>Actinomycetota</taxon>
        <taxon>Actinomycetes</taxon>
        <taxon>Micrococcales</taxon>
        <taxon>Intrasporangiaceae</taxon>
        <taxon>Nostocoides</taxon>
    </lineage>
</organism>
<sequence length="469" mass="51052">MSSDAVATQGEGNLQHTTIVRQKPLMTMPQILIMNFGFFGIQYSFGMQQTAVNPIFQKLGAEGHALPLLNLAGPITGLLIQPMIGAMSDRTWSPRWGRRKPFFLIGALGCSICLFLFPFVSAIWMAVLLLWLLDASNNTAMEPYRAFIADKLPPSQLAKGFLAQSFFTGFGITLANISLFVFQKIISGGTDAGIPYWVFGSFMLGAVCSIGSVLISVLRTPEIPPTPEELAAIQAKKAEGGGVGKAIAEIKEAIVEMPTELRKLALVYLFQWYALACYWQFVTASLAKSVWNTTDTESAAFDEAVGWTGLVNGWYNIVTFSVAFALVAFARRRGAKMVHSACLLLAAIGLVIFPHLDNKYLVFIPIIGFGIAWASIMGVPYIMAVRMIPSTRYGVYMGIINMMIVIPMLIQSLTFGTIYSSVLGDNPNNAIMFAGVFLAIAALVMQWIKEPPIVRDVDDVGAMPMAGGH</sequence>
<keyword evidence="2" id="KW-0813">Transport</keyword>
<dbReference type="InterPro" id="IPR020846">
    <property type="entry name" value="MFS_dom"/>
</dbReference>
<reference evidence="8 9" key="1">
    <citation type="journal article" date="2013" name="ISME J.">
        <title>A metabolic model for members of the genus Tetrasphaera involved in enhanced biological phosphorus removal.</title>
        <authorList>
            <person name="Kristiansen R."/>
            <person name="Nguyen H.T.T."/>
            <person name="Saunders A.M."/>
            <person name="Nielsen J.L."/>
            <person name="Wimmer R."/>
            <person name="Le V.Q."/>
            <person name="McIlroy S.J."/>
            <person name="Petrovski S."/>
            <person name="Seviour R.J."/>
            <person name="Calteau A."/>
            <person name="Nielsen K.L."/>
            <person name="Nielsen P.H."/>
        </authorList>
    </citation>
    <scope>NUCLEOTIDE SEQUENCE [LARGE SCALE GENOMIC DNA]</scope>
    <source>
        <strain evidence="8 9">Ben110</strain>
    </source>
</reference>